<dbReference type="GO" id="GO:0009897">
    <property type="term" value="C:external side of plasma membrane"/>
    <property type="evidence" value="ECO:0000318"/>
    <property type="project" value="GO_Central"/>
</dbReference>
<feature type="domain" description="C-type lectin" evidence="2">
    <location>
        <begin position="55"/>
        <end position="181"/>
    </location>
</feature>
<gene>
    <name evidence="3" type="ORF">DAPPUDRAFT_302974</name>
</gene>
<proteinExistence type="predicted"/>
<dbReference type="PROSITE" id="PS50041">
    <property type="entry name" value="C_TYPE_LECTIN_2"/>
    <property type="match status" value="1"/>
</dbReference>
<evidence type="ECO:0000313" key="3">
    <source>
        <dbReference type="EMBL" id="EFX89810.1"/>
    </source>
</evidence>
<keyword evidence="1" id="KW-0732">Signal</keyword>
<sequence>MAPSMFASAIISSVVFHSLIAMTSVVASTSTQSYAVCPQYLRSAYGGPVPCWLLDNGNCYCFSLYMECWSNANYMCTQGGMSLVAIETGEEDSVISRHLMNIPELKGYAYWTAGRYNDTEWQWFSNKKPITFDDLKNTDKVKDKEAVSNRCILLNYVEEDYPSGGYASRICASFGYRFVCEATAPSQ</sequence>
<dbReference type="GO" id="GO:0038187">
    <property type="term" value="F:pattern recognition receptor activity"/>
    <property type="evidence" value="ECO:0000318"/>
    <property type="project" value="GO_Central"/>
</dbReference>
<dbReference type="PhylomeDB" id="E9FSK9"/>
<dbReference type="KEGG" id="dpx:DAPPUDRAFT_302974"/>
<dbReference type="Gene3D" id="3.10.100.10">
    <property type="entry name" value="Mannose-Binding Protein A, subunit A"/>
    <property type="match status" value="1"/>
</dbReference>
<reference evidence="3 4" key="1">
    <citation type="journal article" date="2011" name="Science">
        <title>The ecoresponsive genome of Daphnia pulex.</title>
        <authorList>
            <person name="Colbourne J.K."/>
            <person name="Pfrender M.E."/>
            <person name="Gilbert D."/>
            <person name="Thomas W.K."/>
            <person name="Tucker A."/>
            <person name="Oakley T.H."/>
            <person name="Tokishita S."/>
            <person name="Aerts A."/>
            <person name="Arnold G.J."/>
            <person name="Basu M.K."/>
            <person name="Bauer D.J."/>
            <person name="Caceres C.E."/>
            <person name="Carmel L."/>
            <person name="Casola C."/>
            <person name="Choi J.H."/>
            <person name="Detter J.C."/>
            <person name="Dong Q."/>
            <person name="Dusheyko S."/>
            <person name="Eads B.D."/>
            <person name="Frohlich T."/>
            <person name="Geiler-Samerotte K.A."/>
            <person name="Gerlach D."/>
            <person name="Hatcher P."/>
            <person name="Jogdeo S."/>
            <person name="Krijgsveld J."/>
            <person name="Kriventseva E.V."/>
            <person name="Kultz D."/>
            <person name="Laforsch C."/>
            <person name="Lindquist E."/>
            <person name="Lopez J."/>
            <person name="Manak J.R."/>
            <person name="Muller J."/>
            <person name="Pangilinan J."/>
            <person name="Patwardhan R.P."/>
            <person name="Pitluck S."/>
            <person name="Pritham E.J."/>
            <person name="Rechtsteiner A."/>
            <person name="Rho M."/>
            <person name="Rogozin I.B."/>
            <person name="Sakarya O."/>
            <person name="Salamov A."/>
            <person name="Schaack S."/>
            <person name="Shapiro H."/>
            <person name="Shiga Y."/>
            <person name="Skalitzky C."/>
            <person name="Smith Z."/>
            <person name="Souvorov A."/>
            <person name="Sung W."/>
            <person name="Tang Z."/>
            <person name="Tsuchiya D."/>
            <person name="Tu H."/>
            <person name="Vos H."/>
            <person name="Wang M."/>
            <person name="Wolf Y.I."/>
            <person name="Yamagata H."/>
            <person name="Yamada T."/>
            <person name="Ye Y."/>
            <person name="Shaw J.R."/>
            <person name="Andrews J."/>
            <person name="Crease T.J."/>
            <person name="Tang H."/>
            <person name="Lucas S.M."/>
            <person name="Robertson H.M."/>
            <person name="Bork P."/>
            <person name="Koonin E.V."/>
            <person name="Zdobnov E.M."/>
            <person name="Grigoriev I.V."/>
            <person name="Lynch M."/>
            <person name="Boore J.L."/>
        </authorList>
    </citation>
    <scope>NUCLEOTIDE SEQUENCE [LARGE SCALE GENOMIC DNA]</scope>
</reference>
<dbReference type="InterPro" id="IPR016186">
    <property type="entry name" value="C-type_lectin-like/link_sf"/>
</dbReference>
<dbReference type="HOGENOM" id="CLU_1462752_0_0_1"/>
<name>E9FSK9_DAPPU</name>
<dbReference type="AlphaFoldDB" id="E9FSK9"/>
<dbReference type="InterPro" id="IPR016187">
    <property type="entry name" value="CTDL_fold"/>
</dbReference>
<evidence type="ECO:0000313" key="4">
    <source>
        <dbReference type="Proteomes" id="UP000000305"/>
    </source>
</evidence>
<dbReference type="InParanoid" id="E9FSK9"/>
<evidence type="ECO:0000256" key="1">
    <source>
        <dbReference type="SAM" id="SignalP"/>
    </source>
</evidence>
<dbReference type="GO" id="GO:0030246">
    <property type="term" value="F:carbohydrate binding"/>
    <property type="evidence" value="ECO:0000318"/>
    <property type="project" value="GO_Central"/>
</dbReference>
<dbReference type="CDD" id="cd00037">
    <property type="entry name" value="CLECT"/>
    <property type="match status" value="1"/>
</dbReference>
<feature type="signal peptide" evidence="1">
    <location>
        <begin position="1"/>
        <end position="27"/>
    </location>
</feature>
<dbReference type="EMBL" id="GL732524">
    <property type="protein sequence ID" value="EFX89810.1"/>
    <property type="molecule type" value="Genomic_DNA"/>
</dbReference>
<dbReference type="GO" id="GO:0006955">
    <property type="term" value="P:immune response"/>
    <property type="evidence" value="ECO:0000318"/>
    <property type="project" value="GO_Central"/>
</dbReference>
<dbReference type="Proteomes" id="UP000000305">
    <property type="component" value="Unassembled WGS sequence"/>
</dbReference>
<dbReference type="SMART" id="SM00034">
    <property type="entry name" value="CLECT"/>
    <property type="match status" value="1"/>
</dbReference>
<dbReference type="OrthoDB" id="6331546at2759"/>
<organism evidence="3 4">
    <name type="scientific">Daphnia pulex</name>
    <name type="common">Water flea</name>
    <dbReference type="NCBI Taxonomy" id="6669"/>
    <lineage>
        <taxon>Eukaryota</taxon>
        <taxon>Metazoa</taxon>
        <taxon>Ecdysozoa</taxon>
        <taxon>Arthropoda</taxon>
        <taxon>Crustacea</taxon>
        <taxon>Branchiopoda</taxon>
        <taxon>Diplostraca</taxon>
        <taxon>Cladocera</taxon>
        <taxon>Anomopoda</taxon>
        <taxon>Daphniidae</taxon>
        <taxon>Daphnia</taxon>
    </lineage>
</organism>
<protein>
    <recommendedName>
        <fullName evidence="2">C-type lectin domain-containing protein</fullName>
    </recommendedName>
</protein>
<feature type="chain" id="PRO_5003240290" description="C-type lectin domain-containing protein" evidence="1">
    <location>
        <begin position="28"/>
        <end position="187"/>
    </location>
</feature>
<keyword evidence="4" id="KW-1185">Reference proteome</keyword>
<dbReference type="FunCoup" id="E9FSK9">
    <property type="interactions" value="8"/>
</dbReference>
<dbReference type="SUPFAM" id="SSF56436">
    <property type="entry name" value="C-type lectin-like"/>
    <property type="match status" value="1"/>
</dbReference>
<accession>E9FSK9</accession>
<evidence type="ECO:0000259" key="2">
    <source>
        <dbReference type="PROSITE" id="PS50041"/>
    </source>
</evidence>
<dbReference type="Pfam" id="PF00059">
    <property type="entry name" value="Lectin_C"/>
    <property type="match status" value="1"/>
</dbReference>
<dbReference type="InterPro" id="IPR001304">
    <property type="entry name" value="C-type_lectin-like"/>
</dbReference>